<sequence>MPSLQNPQIKAAQASSRSYLPELNIKILAQLSLEDMRHLIMPSPAVLQSFRRHRTYVVRHHLQDLLQFYINESMLPLVAFTMRLRLLRSQCQQQTASEVEEILKPWLNAVILLECTRSPAAGDLNLPMLNIALNLVPEFCNSFKLYQNERAYL</sequence>
<evidence type="ECO:0000313" key="1">
    <source>
        <dbReference type="EMBL" id="KAH7254273.1"/>
    </source>
</evidence>
<accession>A0A9P9HC95</accession>
<gene>
    <name evidence="1" type="ORF">BKA55DRAFT_689773</name>
</gene>
<evidence type="ECO:0000313" key="2">
    <source>
        <dbReference type="Proteomes" id="UP000720189"/>
    </source>
</evidence>
<proteinExistence type="predicted"/>
<protein>
    <submittedName>
        <fullName evidence="1">Uncharacterized protein</fullName>
    </submittedName>
</protein>
<name>A0A9P9HC95_FUSRE</name>
<dbReference type="RefSeq" id="XP_046050520.1">
    <property type="nucleotide sequence ID" value="XM_046199390.1"/>
</dbReference>
<dbReference type="AlphaFoldDB" id="A0A9P9HC95"/>
<dbReference type="EMBL" id="JAGMUX010000007">
    <property type="protein sequence ID" value="KAH7254273.1"/>
    <property type="molecule type" value="Genomic_DNA"/>
</dbReference>
<dbReference type="OrthoDB" id="5094362at2759"/>
<reference evidence="1" key="1">
    <citation type="journal article" date="2021" name="Nat. Commun.">
        <title>Genetic determinants of endophytism in the Arabidopsis root mycobiome.</title>
        <authorList>
            <person name="Mesny F."/>
            <person name="Miyauchi S."/>
            <person name="Thiergart T."/>
            <person name="Pickel B."/>
            <person name="Atanasova L."/>
            <person name="Karlsson M."/>
            <person name="Huettel B."/>
            <person name="Barry K.W."/>
            <person name="Haridas S."/>
            <person name="Chen C."/>
            <person name="Bauer D."/>
            <person name="Andreopoulos W."/>
            <person name="Pangilinan J."/>
            <person name="LaButti K."/>
            <person name="Riley R."/>
            <person name="Lipzen A."/>
            <person name="Clum A."/>
            <person name="Drula E."/>
            <person name="Henrissat B."/>
            <person name="Kohler A."/>
            <person name="Grigoriev I.V."/>
            <person name="Martin F.M."/>
            <person name="Hacquard S."/>
        </authorList>
    </citation>
    <scope>NUCLEOTIDE SEQUENCE</scope>
    <source>
        <strain evidence="1">MPI-CAGE-AT-0023</strain>
    </source>
</reference>
<keyword evidence="2" id="KW-1185">Reference proteome</keyword>
<dbReference type="Proteomes" id="UP000720189">
    <property type="component" value="Unassembled WGS sequence"/>
</dbReference>
<dbReference type="GeneID" id="70229344"/>
<organism evidence="1 2">
    <name type="scientific">Fusarium redolens</name>
    <dbReference type="NCBI Taxonomy" id="48865"/>
    <lineage>
        <taxon>Eukaryota</taxon>
        <taxon>Fungi</taxon>
        <taxon>Dikarya</taxon>
        <taxon>Ascomycota</taxon>
        <taxon>Pezizomycotina</taxon>
        <taxon>Sordariomycetes</taxon>
        <taxon>Hypocreomycetidae</taxon>
        <taxon>Hypocreales</taxon>
        <taxon>Nectriaceae</taxon>
        <taxon>Fusarium</taxon>
        <taxon>Fusarium redolens species complex</taxon>
    </lineage>
</organism>
<comment type="caution">
    <text evidence="1">The sequence shown here is derived from an EMBL/GenBank/DDBJ whole genome shotgun (WGS) entry which is preliminary data.</text>
</comment>